<keyword evidence="5" id="KW-0411">Iron-sulfur</keyword>
<evidence type="ECO:0000259" key="6">
    <source>
        <dbReference type="PROSITE" id="PS51085"/>
    </source>
</evidence>
<dbReference type="PROSITE" id="PS00197">
    <property type="entry name" value="2FE2S_FER_1"/>
    <property type="match status" value="1"/>
</dbReference>
<dbReference type="InterPro" id="IPR006058">
    <property type="entry name" value="2Fe2S_fd_BS"/>
</dbReference>
<dbReference type="InterPro" id="IPR001041">
    <property type="entry name" value="2Fe-2S_ferredoxin-type"/>
</dbReference>
<evidence type="ECO:0000256" key="1">
    <source>
        <dbReference type="ARBA" id="ARBA00022714"/>
    </source>
</evidence>
<feature type="domain" description="2Fe-2S ferredoxin-type" evidence="6">
    <location>
        <begin position="20"/>
        <end position="96"/>
    </location>
</feature>
<keyword evidence="3" id="KW-0560">Oxidoreductase</keyword>
<evidence type="ECO:0000313" key="8">
    <source>
        <dbReference type="Proteomes" id="UP001055108"/>
    </source>
</evidence>
<dbReference type="InterPro" id="IPR002888">
    <property type="entry name" value="2Fe-2S-bd"/>
</dbReference>
<evidence type="ECO:0000256" key="2">
    <source>
        <dbReference type="ARBA" id="ARBA00022723"/>
    </source>
</evidence>
<proteinExistence type="predicted"/>
<dbReference type="Proteomes" id="UP001055108">
    <property type="component" value="Unassembled WGS sequence"/>
</dbReference>
<organism evidence="7 8">
    <name type="scientific">Methylobacterium gregans</name>
    <dbReference type="NCBI Taxonomy" id="374424"/>
    <lineage>
        <taxon>Bacteria</taxon>
        <taxon>Pseudomonadati</taxon>
        <taxon>Pseudomonadota</taxon>
        <taxon>Alphaproteobacteria</taxon>
        <taxon>Hyphomicrobiales</taxon>
        <taxon>Methylobacteriaceae</taxon>
        <taxon>Methylobacterium</taxon>
    </lineage>
</organism>
<name>A0AA37MF35_9HYPH</name>
<evidence type="ECO:0000256" key="3">
    <source>
        <dbReference type="ARBA" id="ARBA00023002"/>
    </source>
</evidence>
<dbReference type="GO" id="GO:0046872">
    <property type="term" value="F:metal ion binding"/>
    <property type="evidence" value="ECO:0007669"/>
    <property type="project" value="UniProtKB-KW"/>
</dbReference>
<reference evidence="7" key="2">
    <citation type="submission" date="2021-08" db="EMBL/GenBank/DDBJ databases">
        <authorList>
            <person name="Tani A."/>
            <person name="Ola A."/>
            <person name="Ogura Y."/>
            <person name="Katsura K."/>
            <person name="Hayashi T."/>
        </authorList>
    </citation>
    <scope>NUCLEOTIDE SEQUENCE</scope>
    <source>
        <strain evidence="7">NBRC 103626</strain>
    </source>
</reference>
<comment type="caution">
    <text evidence="7">The sequence shown here is derived from an EMBL/GenBank/DDBJ whole genome shotgun (WGS) entry which is preliminary data.</text>
</comment>
<dbReference type="GO" id="GO:0051537">
    <property type="term" value="F:2 iron, 2 sulfur cluster binding"/>
    <property type="evidence" value="ECO:0007669"/>
    <property type="project" value="UniProtKB-KW"/>
</dbReference>
<sequence length="413" mass="42214">MNAALAEIPGRTSGRTPGNMALALTVNGRPVRVEAEPRSHLGDVLRERLDLTGTHLGCEHGVCGACTVLLDGEPARACLTFAGACSGAAVTTVEGLDGDPVAAELRAAFNREHALQCGYCTPGMLVAARDLVLRLPEADERRIRVGLSGNLCRCTGYAGIVRAVMGVIAERRARGIGPESGAERALGPVGARLGEAGATPVTRPTPVPATAPAAATVAAPARVTDLDAAFTPTHSFTQTFDLAHPPEAVFALFGDIDAVAACLPGAVLTGRPAPDAVEGGLQVRIGPIGATFRGRARIAHDPATLSGAVRGAGADAGGRSATEGQIRYRVEPGEAPGTARVLLDVGYTLTGPLAQFGRPGLVRDLAGRITADLARNLDARLSGAAAPAPAGLNPLRLLADLVRARLAAWRGRA</sequence>
<dbReference type="PANTHER" id="PTHR44379:SF8">
    <property type="entry name" value="XANTHINE DEHYDROGENASE IRON-SULFUR-BINDING SUBUNIT XDHC-RELATED"/>
    <property type="match status" value="1"/>
</dbReference>
<dbReference type="Gene3D" id="3.30.530.20">
    <property type="match status" value="1"/>
</dbReference>
<evidence type="ECO:0000256" key="4">
    <source>
        <dbReference type="ARBA" id="ARBA00023004"/>
    </source>
</evidence>
<dbReference type="SUPFAM" id="SSF54292">
    <property type="entry name" value="2Fe-2S ferredoxin-like"/>
    <property type="match status" value="1"/>
</dbReference>
<dbReference type="EMBL" id="BPQM01000113">
    <property type="protein sequence ID" value="GJD80849.1"/>
    <property type="molecule type" value="Genomic_DNA"/>
</dbReference>
<evidence type="ECO:0000256" key="5">
    <source>
        <dbReference type="ARBA" id="ARBA00023014"/>
    </source>
</evidence>
<dbReference type="InterPro" id="IPR036010">
    <property type="entry name" value="2Fe-2S_ferredoxin-like_sf"/>
</dbReference>
<dbReference type="AlphaFoldDB" id="A0AA37MF35"/>
<dbReference type="PANTHER" id="PTHR44379">
    <property type="entry name" value="OXIDOREDUCTASE WITH IRON-SULFUR SUBUNIT"/>
    <property type="match status" value="1"/>
</dbReference>
<dbReference type="SUPFAM" id="SSF47741">
    <property type="entry name" value="CO dehydrogenase ISP C-domain like"/>
    <property type="match status" value="1"/>
</dbReference>
<gene>
    <name evidence="7" type="ORF">NBEOAGPD_4092</name>
</gene>
<dbReference type="InterPro" id="IPR051452">
    <property type="entry name" value="Diverse_Oxidoreductases"/>
</dbReference>
<accession>A0AA37MF35</accession>
<dbReference type="Gene3D" id="1.10.150.120">
    <property type="entry name" value="[2Fe-2S]-binding domain"/>
    <property type="match status" value="1"/>
</dbReference>
<dbReference type="CDD" id="cd07823">
    <property type="entry name" value="SRPBCC_5"/>
    <property type="match status" value="1"/>
</dbReference>
<dbReference type="FunFam" id="3.10.20.30:FF:000020">
    <property type="entry name" value="Xanthine dehydrogenase iron-sulfur subunit"/>
    <property type="match status" value="1"/>
</dbReference>
<keyword evidence="8" id="KW-1185">Reference proteome</keyword>
<evidence type="ECO:0000313" key="7">
    <source>
        <dbReference type="EMBL" id="GJD80849.1"/>
    </source>
</evidence>
<protein>
    <recommendedName>
        <fullName evidence="6">2Fe-2S ferredoxin-type domain-containing protein</fullName>
    </recommendedName>
</protein>
<dbReference type="InterPro" id="IPR010419">
    <property type="entry name" value="CO_DH_gsu"/>
</dbReference>
<dbReference type="InterPro" id="IPR023393">
    <property type="entry name" value="START-like_dom_sf"/>
</dbReference>
<dbReference type="Pfam" id="PF00111">
    <property type="entry name" value="Fer2"/>
    <property type="match status" value="1"/>
</dbReference>
<dbReference type="RefSeq" id="WP_238305562.1">
    <property type="nucleotide sequence ID" value="NZ_BPQM01000113.1"/>
</dbReference>
<dbReference type="Pfam" id="PF01799">
    <property type="entry name" value="Fer2_2"/>
    <property type="match status" value="1"/>
</dbReference>
<dbReference type="InterPro" id="IPR036884">
    <property type="entry name" value="2Fe-2S-bd_dom_sf"/>
</dbReference>
<dbReference type="GO" id="GO:0016491">
    <property type="term" value="F:oxidoreductase activity"/>
    <property type="evidence" value="ECO:0007669"/>
    <property type="project" value="UniProtKB-KW"/>
</dbReference>
<dbReference type="InterPro" id="IPR012675">
    <property type="entry name" value="Beta-grasp_dom_sf"/>
</dbReference>
<dbReference type="SUPFAM" id="SSF55961">
    <property type="entry name" value="Bet v1-like"/>
    <property type="match status" value="1"/>
</dbReference>
<dbReference type="PROSITE" id="PS51085">
    <property type="entry name" value="2FE2S_FER_2"/>
    <property type="match status" value="1"/>
</dbReference>
<keyword evidence="1" id="KW-0001">2Fe-2S</keyword>
<keyword evidence="4" id="KW-0408">Iron</keyword>
<dbReference type="Gene3D" id="3.10.20.30">
    <property type="match status" value="1"/>
</dbReference>
<reference evidence="7" key="1">
    <citation type="journal article" date="2016" name="Front. Microbiol.">
        <title>Genome Sequence of the Piezophilic, Mesophilic Sulfate-Reducing Bacterium Desulfovibrio indicus J2T.</title>
        <authorList>
            <person name="Cao J."/>
            <person name="Maignien L."/>
            <person name="Shao Z."/>
            <person name="Alain K."/>
            <person name="Jebbar M."/>
        </authorList>
    </citation>
    <scope>NUCLEOTIDE SEQUENCE</scope>
    <source>
        <strain evidence="7">NBRC 103626</strain>
    </source>
</reference>
<dbReference type="CDD" id="cd00207">
    <property type="entry name" value="fer2"/>
    <property type="match status" value="1"/>
</dbReference>
<keyword evidence="2" id="KW-0479">Metal-binding</keyword>
<dbReference type="Pfam" id="PF06240">
    <property type="entry name" value="COXG"/>
    <property type="match status" value="1"/>
</dbReference>